<evidence type="ECO:0000313" key="1">
    <source>
        <dbReference type="Ensembl" id="ENSCINP00000035966.1"/>
    </source>
</evidence>
<reference evidence="1" key="2">
    <citation type="submission" date="2025-08" db="UniProtKB">
        <authorList>
            <consortium name="Ensembl"/>
        </authorList>
    </citation>
    <scope>IDENTIFICATION</scope>
</reference>
<accession>H2Y231</accession>
<reference evidence="1" key="3">
    <citation type="submission" date="2025-09" db="UniProtKB">
        <authorList>
            <consortium name="Ensembl"/>
        </authorList>
    </citation>
    <scope>IDENTIFICATION</scope>
</reference>
<dbReference type="AlphaFoldDB" id="H2Y231"/>
<dbReference type="HOGENOM" id="CLU_162103_0_0_1"/>
<sequence>MEWRSEVTNMHPGEEKRILAKQTFEGLLFSTNNILPLTKQLLHYIDGVPLGNLTQDCLEAMFGNLRQYMHRNTNPDISQVGYGINALSKRRIISKIKGGNTTGSHGAINAWTKVCNDPLGKRKKKT</sequence>
<name>H2Y231_CIOIN</name>
<evidence type="ECO:0000313" key="2">
    <source>
        <dbReference type="Proteomes" id="UP000008144"/>
    </source>
</evidence>
<organism evidence="1 2">
    <name type="scientific">Ciona intestinalis</name>
    <name type="common">Transparent sea squirt</name>
    <name type="synonym">Ascidia intestinalis</name>
    <dbReference type="NCBI Taxonomy" id="7719"/>
    <lineage>
        <taxon>Eukaryota</taxon>
        <taxon>Metazoa</taxon>
        <taxon>Chordata</taxon>
        <taxon>Tunicata</taxon>
        <taxon>Ascidiacea</taxon>
        <taxon>Phlebobranchia</taxon>
        <taxon>Cionidae</taxon>
        <taxon>Ciona</taxon>
    </lineage>
</organism>
<keyword evidence="2" id="KW-1185">Reference proteome</keyword>
<dbReference type="GeneTree" id="ENSGT00940000169530"/>
<proteinExistence type="predicted"/>
<dbReference type="InParanoid" id="H2Y231"/>
<dbReference type="Proteomes" id="UP000008144">
    <property type="component" value="Unassembled WGS sequence"/>
</dbReference>
<reference evidence="2" key="1">
    <citation type="journal article" date="2002" name="Science">
        <title>The draft genome of Ciona intestinalis: insights into chordate and vertebrate origins.</title>
        <authorList>
            <person name="Dehal P."/>
            <person name="Satou Y."/>
            <person name="Campbell R.K."/>
            <person name="Chapman J."/>
            <person name="Degnan B."/>
            <person name="De Tomaso A."/>
            <person name="Davidson B."/>
            <person name="Di Gregorio A."/>
            <person name="Gelpke M."/>
            <person name="Goodstein D.M."/>
            <person name="Harafuji N."/>
            <person name="Hastings K.E."/>
            <person name="Ho I."/>
            <person name="Hotta K."/>
            <person name="Huang W."/>
            <person name="Kawashima T."/>
            <person name="Lemaire P."/>
            <person name="Martinez D."/>
            <person name="Meinertzhagen I.A."/>
            <person name="Necula S."/>
            <person name="Nonaka M."/>
            <person name="Putnam N."/>
            <person name="Rash S."/>
            <person name="Saiga H."/>
            <person name="Satake M."/>
            <person name="Terry A."/>
            <person name="Yamada L."/>
            <person name="Wang H.G."/>
            <person name="Awazu S."/>
            <person name="Azumi K."/>
            <person name="Boore J."/>
            <person name="Branno M."/>
            <person name="Chin-Bow S."/>
            <person name="DeSantis R."/>
            <person name="Doyle S."/>
            <person name="Francino P."/>
            <person name="Keys D.N."/>
            <person name="Haga S."/>
            <person name="Hayashi H."/>
            <person name="Hino K."/>
            <person name="Imai K.S."/>
            <person name="Inaba K."/>
            <person name="Kano S."/>
            <person name="Kobayashi K."/>
            <person name="Kobayashi M."/>
            <person name="Lee B.I."/>
            <person name="Makabe K.W."/>
            <person name="Manohar C."/>
            <person name="Matassi G."/>
            <person name="Medina M."/>
            <person name="Mochizuki Y."/>
            <person name="Mount S."/>
            <person name="Morishita T."/>
            <person name="Miura S."/>
            <person name="Nakayama A."/>
            <person name="Nishizaka S."/>
            <person name="Nomoto H."/>
            <person name="Ohta F."/>
            <person name="Oishi K."/>
            <person name="Rigoutsos I."/>
            <person name="Sano M."/>
            <person name="Sasaki A."/>
            <person name="Sasakura Y."/>
            <person name="Shoguchi E."/>
            <person name="Shin-i T."/>
            <person name="Spagnuolo A."/>
            <person name="Stainier D."/>
            <person name="Suzuki M.M."/>
            <person name="Tassy O."/>
            <person name="Takatori N."/>
            <person name="Tokuoka M."/>
            <person name="Yagi K."/>
            <person name="Yoshizaki F."/>
            <person name="Wada S."/>
            <person name="Zhang C."/>
            <person name="Hyatt P.D."/>
            <person name="Larimer F."/>
            <person name="Detter C."/>
            <person name="Doggett N."/>
            <person name="Glavina T."/>
            <person name="Hawkins T."/>
            <person name="Richardson P."/>
            <person name="Lucas S."/>
            <person name="Kohara Y."/>
            <person name="Levine M."/>
            <person name="Satoh N."/>
            <person name="Rokhsar D.S."/>
        </authorList>
    </citation>
    <scope>NUCLEOTIDE SEQUENCE [LARGE SCALE GENOMIC DNA]</scope>
</reference>
<dbReference type="Ensembl" id="ENSCINT00000037263.1">
    <property type="protein sequence ID" value="ENSCINP00000035966.1"/>
    <property type="gene ID" value="ENSCING00000019026.1"/>
</dbReference>
<protein>
    <submittedName>
        <fullName evidence="1">Uncharacterized protein</fullName>
    </submittedName>
</protein>